<dbReference type="Gene3D" id="3.10.20.30">
    <property type="match status" value="1"/>
</dbReference>
<dbReference type="InterPro" id="IPR003749">
    <property type="entry name" value="ThiS/MoaD-like"/>
</dbReference>
<dbReference type="OrthoDB" id="9103075at2"/>
<dbReference type="EMBL" id="SLWS01000008">
    <property type="protein sequence ID" value="TCO54824.1"/>
    <property type="molecule type" value="Genomic_DNA"/>
</dbReference>
<dbReference type="PANTHER" id="PTHR38031:SF1">
    <property type="entry name" value="SULFUR CARRIER PROTEIN CYSO"/>
    <property type="match status" value="1"/>
</dbReference>
<gene>
    <name evidence="1" type="ORF">EV192_108112</name>
</gene>
<evidence type="ECO:0000313" key="2">
    <source>
        <dbReference type="Proteomes" id="UP000295680"/>
    </source>
</evidence>
<dbReference type="InterPro" id="IPR052045">
    <property type="entry name" value="Sulfur_Carrier/Prot_Modifier"/>
</dbReference>
<dbReference type="RefSeq" id="WP_132122617.1">
    <property type="nucleotide sequence ID" value="NZ_SLWS01000008.1"/>
</dbReference>
<proteinExistence type="predicted"/>
<accession>A0A4R2J890</accession>
<evidence type="ECO:0000313" key="1">
    <source>
        <dbReference type="EMBL" id="TCO54824.1"/>
    </source>
</evidence>
<sequence>MNFELTGMLRRAAGNNRSVAVTATTLAGAVRELADMYPQVRRVLLDNSGKLRQAHRVVLNGEMIPDPDVAMRLGEDDQIEFFTAVAGG</sequence>
<organism evidence="1 2">
    <name type="scientific">Actinocrispum wychmicini</name>
    <dbReference type="NCBI Taxonomy" id="1213861"/>
    <lineage>
        <taxon>Bacteria</taxon>
        <taxon>Bacillati</taxon>
        <taxon>Actinomycetota</taxon>
        <taxon>Actinomycetes</taxon>
        <taxon>Pseudonocardiales</taxon>
        <taxon>Pseudonocardiaceae</taxon>
        <taxon>Actinocrispum</taxon>
    </lineage>
</organism>
<dbReference type="InterPro" id="IPR012675">
    <property type="entry name" value="Beta-grasp_dom_sf"/>
</dbReference>
<dbReference type="Pfam" id="PF02597">
    <property type="entry name" value="ThiS"/>
    <property type="match status" value="1"/>
</dbReference>
<dbReference type="InterPro" id="IPR016155">
    <property type="entry name" value="Mopterin_synth/thiamin_S_b"/>
</dbReference>
<keyword evidence="2" id="KW-1185">Reference proteome</keyword>
<comment type="caution">
    <text evidence="1">The sequence shown here is derived from an EMBL/GenBank/DDBJ whole genome shotgun (WGS) entry which is preliminary data.</text>
</comment>
<dbReference type="Proteomes" id="UP000295680">
    <property type="component" value="Unassembled WGS sequence"/>
</dbReference>
<name>A0A4R2J890_9PSEU</name>
<dbReference type="SUPFAM" id="SSF54285">
    <property type="entry name" value="MoaD/ThiS"/>
    <property type="match status" value="1"/>
</dbReference>
<protein>
    <submittedName>
        <fullName evidence="1">ThiS family protein</fullName>
    </submittedName>
</protein>
<reference evidence="1 2" key="1">
    <citation type="submission" date="2019-03" db="EMBL/GenBank/DDBJ databases">
        <title>Genomic Encyclopedia of Type Strains, Phase IV (KMG-IV): sequencing the most valuable type-strain genomes for metagenomic binning, comparative biology and taxonomic classification.</title>
        <authorList>
            <person name="Goeker M."/>
        </authorList>
    </citation>
    <scope>NUCLEOTIDE SEQUENCE [LARGE SCALE GENOMIC DNA]</scope>
    <source>
        <strain evidence="1 2">DSM 45934</strain>
    </source>
</reference>
<dbReference type="PANTHER" id="PTHR38031">
    <property type="entry name" value="SULFUR CARRIER PROTEIN SLR0821-RELATED"/>
    <property type="match status" value="1"/>
</dbReference>
<dbReference type="CDD" id="cd17040">
    <property type="entry name" value="Ubl_MoaD_like"/>
    <property type="match status" value="1"/>
</dbReference>
<dbReference type="AlphaFoldDB" id="A0A4R2J890"/>